<comment type="function">
    <text evidence="8">Component of the signal peptidase complex (SPC) which catalyzes the cleavage of N-terminal signal sequences from nascent proteins as they are translocated into the lumen of the endoplasmic reticulum. Enhances the enzymatic activity of SPC and facilitates the interactions between different components of the translocation site.</text>
</comment>
<dbReference type="PANTHER" id="PTHR13085:SF0">
    <property type="entry name" value="SIGNAL PEPTIDASE COMPLEX SUBUNIT 2"/>
    <property type="match status" value="1"/>
</dbReference>
<organism evidence="10 11">
    <name type="scientific">Candida parapsilosis</name>
    <name type="common">Yeast</name>
    <dbReference type="NCBI Taxonomy" id="5480"/>
    <lineage>
        <taxon>Eukaryota</taxon>
        <taxon>Fungi</taxon>
        <taxon>Dikarya</taxon>
        <taxon>Ascomycota</taxon>
        <taxon>Saccharomycotina</taxon>
        <taxon>Pichiomycetes</taxon>
        <taxon>Debaryomycetaceae</taxon>
        <taxon>Candida/Lodderomyces clade</taxon>
        <taxon>Candida</taxon>
    </lineage>
</organism>
<dbReference type="EMBL" id="JABWAB010000007">
    <property type="protein sequence ID" value="KAF6047141.1"/>
    <property type="molecule type" value="Genomic_DNA"/>
</dbReference>
<comment type="subcellular location">
    <subcellularLocation>
        <location evidence="1">Endoplasmic reticulum membrane</location>
        <topology evidence="1">Multi-pass membrane protein</topology>
    </subcellularLocation>
</comment>
<gene>
    <name evidence="10" type="ORF">FOB60_004677</name>
</gene>
<evidence type="ECO:0000256" key="4">
    <source>
        <dbReference type="ARBA" id="ARBA00022692"/>
    </source>
</evidence>
<evidence type="ECO:0000256" key="7">
    <source>
        <dbReference type="ARBA" id="ARBA00023136"/>
    </source>
</evidence>
<evidence type="ECO:0000256" key="9">
    <source>
        <dbReference type="SAM" id="Phobius"/>
    </source>
</evidence>
<evidence type="ECO:0000256" key="6">
    <source>
        <dbReference type="ARBA" id="ARBA00022989"/>
    </source>
</evidence>
<dbReference type="GO" id="GO:0005787">
    <property type="term" value="C:signal peptidase complex"/>
    <property type="evidence" value="ECO:0007669"/>
    <property type="project" value="InterPro"/>
</dbReference>
<evidence type="ECO:0000256" key="2">
    <source>
        <dbReference type="ARBA" id="ARBA00007324"/>
    </source>
</evidence>
<proteinExistence type="inferred from homology"/>
<name>A0A8X7NH49_CANPA</name>
<evidence type="ECO:0000313" key="10">
    <source>
        <dbReference type="EMBL" id="KAF6047141.1"/>
    </source>
</evidence>
<sequence>MSQLKKTNLNSVKDLQKTTDENLNSVLQQLGYEESFAITDLKLGLGLSTVVVAGLLFLADKKYEFKQIYSITVAACVIYGFLNVILFLINLKYKNVKYIGVDSKGNKITIASDIKKYEPNYNVTITFKDTVVTGSIPFNKFFDVIGYFNRDEFTTLLSDEISRAGKKNE</sequence>
<keyword evidence="6 9" id="KW-1133">Transmembrane helix</keyword>
<keyword evidence="7 9" id="KW-0472">Membrane</keyword>
<keyword evidence="4 9" id="KW-0812">Transmembrane</keyword>
<evidence type="ECO:0000256" key="8">
    <source>
        <dbReference type="ARBA" id="ARBA00045608"/>
    </source>
</evidence>
<comment type="caution">
    <text evidence="10">The sequence shown here is derived from an EMBL/GenBank/DDBJ whole genome shotgun (WGS) entry which is preliminary data.</text>
</comment>
<dbReference type="OrthoDB" id="29558at2759"/>
<feature type="transmembrane region" description="Helical" evidence="9">
    <location>
        <begin position="41"/>
        <end position="59"/>
    </location>
</feature>
<evidence type="ECO:0000256" key="3">
    <source>
        <dbReference type="ARBA" id="ARBA00017057"/>
    </source>
</evidence>
<evidence type="ECO:0000313" key="11">
    <source>
        <dbReference type="Proteomes" id="UP000590412"/>
    </source>
</evidence>
<dbReference type="Proteomes" id="UP000590412">
    <property type="component" value="Unassembled WGS sequence"/>
</dbReference>
<keyword evidence="5" id="KW-0256">Endoplasmic reticulum</keyword>
<comment type="similarity">
    <text evidence="2">Belongs to the SPCS2 family.</text>
</comment>
<dbReference type="PANTHER" id="PTHR13085">
    <property type="entry name" value="MICROSOMAL SIGNAL PEPTIDASE 25 KDA SUBUNIT"/>
    <property type="match status" value="1"/>
</dbReference>
<reference evidence="10" key="1">
    <citation type="submission" date="2020-03" db="EMBL/GenBank/DDBJ databases">
        <title>FDA dAtabase for Regulatory Grade micrObial Sequences (FDA-ARGOS): Supporting development and validation of Infectious Disease Dx tests.</title>
        <authorList>
            <person name="Campos J."/>
            <person name="Goldberg B."/>
            <person name="Tallon L."/>
            <person name="Sadzewicz L."/>
            <person name="Vavikolanu K."/>
            <person name="Mehta A."/>
            <person name="Aluvathingal J."/>
            <person name="Nadendla S."/>
            <person name="Nandy P."/>
            <person name="Geyer C."/>
            <person name="Yan Y."/>
            <person name="Sichtig H."/>
        </authorList>
    </citation>
    <scope>NUCLEOTIDE SEQUENCE [LARGE SCALE GENOMIC DNA]</scope>
    <source>
        <strain evidence="10">FDAARGOS_652</strain>
    </source>
</reference>
<feature type="transmembrane region" description="Helical" evidence="9">
    <location>
        <begin position="68"/>
        <end position="89"/>
    </location>
</feature>
<dbReference type="GO" id="GO:0006465">
    <property type="term" value="P:signal peptide processing"/>
    <property type="evidence" value="ECO:0007669"/>
    <property type="project" value="InterPro"/>
</dbReference>
<evidence type="ECO:0000256" key="5">
    <source>
        <dbReference type="ARBA" id="ARBA00022824"/>
    </source>
</evidence>
<dbReference type="AlphaFoldDB" id="A0A8X7NH49"/>
<evidence type="ECO:0000256" key="1">
    <source>
        <dbReference type="ARBA" id="ARBA00004477"/>
    </source>
</evidence>
<accession>A0A8X7NH49</accession>
<dbReference type="Pfam" id="PF06703">
    <property type="entry name" value="SPC25"/>
    <property type="match status" value="1"/>
</dbReference>
<dbReference type="InterPro" id="IPR009582">
    <property type="entry name" value="Spc2/SPCS2"/>
</dbReference>
<protein>
    <recommendedName>
        <fullName evidence="3">Signal peptidase complex subunit 2</fullName>
    </recommendedName>
</protein>
<dbReference type="GO" id="GO:0045047">
    <property type="term" value="P:protein targeting to ER"/>
    <property type="evidence" value="ECO:0007669"/>
    <property type="project" value="TreeGrafter"/>
</dbReference>